<dbReference type="HOGENOM" id="CLU_007383_9_2_1"/>
<dbReference type="SUPFAM" id="SSF51735">
    <property type="entry name" value="NAD(P)-binding Rossmann-fold domains"/>
    <property type="match status" value="1"/>
</dbReference>
<feature type="domain" description="NAD-dependent epimerase/dehydratase" evidence="3">
    <location>
        <begin position="10"/>
        <end position="270"/>
    </location>
</feature>
<dbReference type="PANTHER" id="PTHR10366">
    <property type="entry name" value="NAD DEPENDENT EPIMERASE/DEHYDRATASE"/>
    <property type="match status" value="1"/>
</dbReference>
<evidence type="ECO:0000256" key="2">
    <source>
        <dbReference type="ARBA" id="ARBA00023445"/>
    </source>
</evidence>
<keyword evidence="5" id="KW-1185">Reference proteome</keyword>
<comment type="similarity">
    <text evidence="2">Belongs to the NAD(P)-dependent epimerase/dehydratase family. Dihydroflavonol-4-reductase subfamily.</text>
</comment>
<dbReference type="AlphaFoldDB" id="A0A0C3QN33"/>
<dbReference type="EMBL" id="KN822983">
    <property type="protein sequence ID" value="KIO29381.1"/>
    <property type="molecule type" value="Genomic_DNA"/>
</dbReference>
<evidence type="ECO:0000313" key="4">
    <source>
        <dbReference type="EMBL" id="KIO29381.1"/>
    </source>
</evidence>
<gene>
    <name evidence="4" type="ORF">M407DRAFT_70506</name>
</gene>
<reference evidence="5" key="2">
    <citation type="submission" date="2015-01" db="EMBL/GenBank/DDBJ databases">
        <title>Evolutionary Origins and Diversification of the Mycorrhizal Mutualists.</title>
        <authorList>
            <consortium name="DOE Joint Genome Institute"/>
            <consortium name="Mycorrhizal Genomics Consortium"/>
            <person name="Kohler A."/>
            <person name="Kuo A."/>
            <person name="Nagy L.G."/>
            <person name="Floudas D."/>
            <person name="Copeland A."/>
            <person name="Barry K.W."/>
            <person name="Cichocki N."/>
            <person name="Veneault-Fourrey C."/>
            <person name="LaButti K."/>
            <person name="Lindquist E.A."/>
            <person name="Lipzen A."/>
            <person name="Lundell T."/>
            <person name="Morin E."/>
            <person name="Murat C."/>
            <person name="Riley R."/>
            <person name="Ohm R."/>
            <person name="Sun H."/>
            <person name="Tunlid A."/>
            <person name="Henrissat B."/>
            <person name="Grigoriev I.V."/>
            <person name="Hibbett D.S."/>
            <person name="Martin F."/>
        </authorList>
    </citation>
    <scope>NUCLEOTIDE SEQUENCE [LARGE SCALE GENOMIC DNA]</scope>
    <source>
        <strain evidence="5">MUT 4182</strain>
    </source>
</reference>
<dbReference type="InterPro" id="IPR001509">
    <property type="entry name" value="Epimerase_deHydtase"/>
</dbReference>
<dbReference type="InterPro" id="IPR036291">
    <property type="entry name" value="NAD(P)-bd_dom_sf"/>
</dbReference>
<reference evidence="4 5" key="1">
    <citation type="submission" date="2014-04" db="EMBL/GenBank/DDBJ databases">
        <authorList>
            <consortium name="DOE Joint Genome Institute"/>
            <person name="Kuo A."/>
            <person name="Girlanda M."/>
            <person name="Perotto S."/>
            <person name="Kohler A."/>
            <person name="Nagy L.G."/>
            <person name="Floudas D."/>
            <person name="Copeland A."/>
            <person name="Barry K.W."/>
            <person name="Cichocki N."/>
            <person name="Veneault-Fourrey C."/>
            <person name="LaButti K."/>
            <person name="Lindquist E.A."/>
            <person name="Lipzen A."/>
            <person name="Lundell T."/>
            <person name="Morin E."/>
            <person name="Murat C."/>
            <person name="Sun H."/>
            <person name="Tunlid A."/>
            <person name="Henrissat B."/>
            <person name="Grigoriev I.V."/>
            <person name="Hibbett D.S."/>
            <person name="Martin F."/>
            <person name="Nordberg H.P."/>
            <person name="Cantor M.N."/>
            <person name="Hua S.X."/>
        </authorList>
    </citation>
    <scope>NUCLEOTIDE SEQUENCE [LARGE SCALE GENOMIC DNA]</scope>
    <source>
        <strain evidence="4 5">MUT 4182</strain>
    </source>
</reference>
<dbReference type="OrthoDB" id="2735536at2759"/>
<evidence type="ECO:0000259" key="3">
    <source>
        <dbReference type="Pfam" id="PF01370"/>
    </source>
</evidence>
<proteinExistence type="inferred from homology"/>
<dbReference type="GO" id="GO:0016616">
    <property type="term" value="F:oxidoreductase activity, acting on the CH-OH group of donors, NAD or NADP as acceptor"/>
    <property type="evidence" value="ECO:0007669"/>
    <property type="project" value="TreeGrafter"/>
</dbReference>
<name>A0A0C3QN33_9AGAM</name>
<dbReference type="Gene3D" id="3.40.50.720">
    <property type="entry name" value="NAD(P)-binding Rossmann-like Domain"/>
    <property type="match status" value="1"/>
</dbReference>
<protein>
    <recommendedName>
        <fullName evidence="3">NAD-dependent epimerase/dehydratase domain-containing protein</fullName>
    </recommendedName>
</protein>
<keyword evidence="1" id="KW-0560">Oxidoreductase</keyword>
<evidence type="ECO:0000256" key="1">
    <source>
        <dbReference type="ARBA" id="ARBA00023002"/>
    </source>
</evidence>
<sequence length="352" mass="38487">MPAITSPAIILVTGVTGYIGGHVAQSLLTHGHTVLGVVRSESKGEPLKVLFKEYGDKFHLVVVPDVLALDGYDDAVKGVTGVVHVSAPGPQKSVTDLPLDALRPAVDGTINLLNSIERYGTKVRRFVLTSSALTCFEPKEGEYTYTEADWFDTALKIVKGQGTKANPVIIYGASKILQERAVFDFVEKKKDRLGFDAVALLPVYVFGPPVNTFVNIASVKPGSLDRMYQAFNVPDGKNLPDRVSADILVDVRDVAELHSRALDTEEAGGERFILAGSLFHWQDAWDALNVEPKFPGAPVGTPGAGKQVEHRLQYSNKKSKETFGFEYRSNEETIRDSWAEFLKRGWIASVKA</sequence>
<accession>A0A0C3QN33</accession>
<dbReference type="Proteomes" id="UP000054248">
    <property type="component" value="Unassembled WGS sequence"/>
</dbReference>
<dbReference type="STRING" id="1051891.A0A0C3QN33"/>
<dbReference type="PANTHER" id="PTHR10366:SF564">
    <property type="entry name" value="STEROL-4-ALPHA-CARBOXYLATE 3-DEHYDROGENASE, DECARBOXYLATING"/>
    <property type="match status" value="1"/>
</dbReference>
<dbReference type="InterPro" id="IPR050425">
    <property type="entry name" value="NAD(P)_dehydrat-like"/>
</dbReference>
<organism evidence="4 5">
    <name type="scientific">Tulasnella calospora MUT 4182</name>
    <dbReference type="NCBI Taxonomy" id="1051891"/>
    <lineage>
        <taxon>Eukaryota</taxon>
        <taxon>Fungi</taxon>
        <taxon>Dikarya</taxon>
        <taxon>Basidiomycota</taxon>
        <taxon>Agaricomycotina</taxon>
        <taxon>Agaricomycetes</taxon>
        <taxon>Cantharellales</taxon>
        <taxon>Tulasnellaceae</taxon>
        <taxon>Tulasnella</taxon>
    </lineage>
</organism>
<dbReference type="Pfam" id="PF01370">
    <property type="entry name" value="Epimerase"/>
    <property type="match status" value="1"/>
</dbReference>
<evidence type="ECO:0000313" key="5">
    <source>
        <dbReference type="Proteomes" id="UP000054248"/>
    </source>
</evidence>